<dbReference type="PROSITE" id="PS51257">
    <property type="entry name" value="PROKAR_LIPOPROTEIN"/>
    <property type="match status" value="1"/>
</dbReference>
<dbReference type="Proteomes" id="UP001153642">
    <property type="component" value="Unassembled WGS sequence"/>
</dbReference>
<evidence type="ECO:0000313" key="2">
    <source>
        <dbReference type="EMBL" id="MDG3585886.1"/>
    </source>
</evidence>
<protein>
    <recommendedName>
        <fullName evidence="4">DUF4374 domain-containing protein</fullName>
    </recommendedName>
</protein>
<organism evidence="2 3">
    <name type="scientific">Galbibacter pacificus</name>
    <dbReference type="NCBI Taxonomy" id="2996052"/>
    <lineage>
        <taxon>Bacteria</taxon>
        <taxon>Pseudomonadati</taxon>
        <taxon>Bacteroidota</taxon>
        <taxon>Flavobacteriia</taxon>
        <taxon>Flavobacteriales</taxon>
        <taxon>Flavobacteriaceae</taxon>
        <taxon>Galbibacter</taxon>
    </lineage>
</organism>
<evidence type="ECO:0008006" key="4">
    <source>
        <dbReference type="Google" id="ProtNLM"/>
    </source>
</evidence>
<accession>A0ABT6FRJ0</accession>
<comment type="caution">
    <text evidence="2">The sequence shown here is derived from an EMBL/GenBank/DDBJ whole genome shotgun (WGS) entry which is preliminary data.</text>
</comment>
<dbReference type="RefSeq" id="WP_277900198.1">
    <property type="nucleotide sequence ID" value="NZ_JAPMUA010000003.1"/>
</dbReference>
<feature type="signal peptide" evidence="1">
    <location>
        <begin position="1"/>
        <end position="35"/>
    </location>
</feature>
<evidence type="ECO:0000256" key="1">
    <source>
        <dbReference type="SAM" id="SignalP"/>
    </source>
</evidence>
<evidence type="ECO:0000313" key="3">
    <source>
        <dbReference type="Proteomes" id="UP001153642"/>
    </source>
</evidence>
<keyword evidence="1" id="KW-0732">Signal</keyword>
<name>A0ABT6FRJ0_9FLAO</name>
<gene>
    <name evidence="2" type="ORF">OSR52_08380</name>
</gene>
<feature type="chain" id="PRO_5047373449" description="DUF4374 domain-containing protein" evidence="1">
    <location>
        <begin position="36"/>
        <end position="333"/>
    </location>
</feature>
<reference evidence="2" key="1">
    <citation type="submission" date="2022-11" db="EMBL/GenBank/DDBJ databases">
        <title>High-quality draft genome sequence of Galbibacter sp. strain CMA-7.</title>
        <authorList>
            <person name="Wei L."/>
            <person name="Dong C."/>
            <person name="Shao Z."/>
        </authorList>
    </citation>
    <scope>NUCLEOTIDE SEQUENCE</scope>
    <source>
        <strain evidence="2">CMA-7</strain>
    </source>
</reference>
<dbReference type="EMBL" id="JAPMUA010000003">
    <property type="protein sequence ID" value="MDG3585886.1"/>
    <property type="molecule type" value="Genomic_DNA"/>
</dbReference>
<sequence>MKATAKMNTRHLSLLKLKMHFPALVFILLFLSACQNDDENSGPNKKHIAVGNAVSVSDHHVLISGYASENGTVHSKFWINTESSNETEFSDYIPTNTLYLKSINDHYRKVYVYKDIHGQLQNYQFDQGSLAENGRVCYYKNNVLTFMDNDSTGTVSSVDYHNDKPYFAGYFGKIIPSEGGNTLRPETPFVWDGHNFLETLPLPEQASVFQGVSTIYVHDTDEAYIGGLCGVPMYWKNSEPVILDGRYGEVWQLTKSGTDLYAVGLINKHNSNSTGHTACYWKNGELHELEDNAQAYGIYIKGDDVYICGAIGTTPVNYTPCYWKNGVRVDLKL</sequence>
<proteinExistence type="predicted"/>
<keyword evidence="3" id="KW-1185">Reference proteome</keyword>